<dbReference type="EMBL" id="RDEX01000001">
    <property type="protein sequence ID" value="RLY94390.1"/>
    <property type="molecule type" value="Genomic_DNA"/>
</dbReference>
<dbReference type="Gene3D" id="3.10.20.10">
    <property type="match status" value="1"/>
</dbReference>
<evidence type="ECO:0000256" key="1">
    <source>
        <dbReference type="ARBA" id="ARBA00022490"/>
    </source>
</evidence>
<dbReference type="Proteomes" id="UP000277871">
    <property type="component" value="Unassembled WGS sequence"/>
</dbReference>
<sequence length="278" mass="29677">MAARIIVPARVRTFDAHGEVTAGPDRLAGEEPLEIRLDGEQFTVTMRTPGQDFALVTGLLLSEAVITEVSHIMKMDYRSGVDRDGHRTYNVVDVRLAPGAPGPQRGAQRQVFTSSSCGVCGTPSLDSVVKPSAYPVAPPRPLVPAARLVALPDELREHQRVFDATGGVHAAALFPVGRREPLVVSEDVGRHNAVDKVVGWAVQLGLLPLHETVLQVSARASFELVSKAAMAGIPVLSAVSAPSALAVAHGRERGVTVVGFNRRGRCNVYTHPERITAE</sequence>
<keyword evidence="4" id="KW-0808">Transferase</keyword>
<evidence type="ECO:0000256" key="2">
    <source>
        <dbReference type="ARBA" id="ARBA00023150"/>
    </source>
</evidence>
<dbReference type="NCBIfam" id="TIGR00129">
    <property type="entry name" value="fdhD_narQ"/>
    <property type="match status" value="1"/>
</dbReference>
<dbReference type="NCBIfam" id="NF001943">
    <property type="entry name" value="PRK00724.1-2"/>
    <property type="match status" value="1"/>
</dbReference>
<comment type="function">
    <text evidence="3">Required for formate dehydrogenase (FDH) activity. Acts as a sulfur carrier protein that transfers sulfur from IscS to the molybdenum cofactor prior to its insertion into FDH.</text>
</comment>
<dbReference type="GO" id="GO:0006777">
    <property type="term" value="P:Mo-molybdopterin cofactor biosynthetic process"/>
    <property type="evidence" value="ECO:0007669"/>
    <property type="project" value="UniProtKB-UniRule"/>
</dbReference>
<dbReference type="PANTHER" id="PTHR30592">
    <property type="entry name" value="FORMATE DEHYDROGENASE"/>
    <property type="match status" value="1"/>
</dbReference>
<dbReference type="SUPFAM" id="SSF53927">
    <property type="entry name" value="Cytidine deaminase-like"/>
    <property type="match status" value="1"/>
</dbReference>
<feature type="binding site" evidence="3">
    <location>
        <begin position="260"/>
        <end position="265"/>
    </location>
    <ligand>
        <name>Mo-bis(molybdopterin guanine dinucleotide)</name>
        <dbReference type="ChEBI" id="CHEBI:60539"/>
    </ligand>
</feature>
<protein>
    <recommendedName>
        <fullName evidence="3">Sulfur carrier protein FdhD</fullName>
    </recommendedName>
</protein>
<evidence type="ECO:0000256" key="3">
    <source>
        <dbReference type="HAMAP-Rule" id="MF_00187"/>
    </source>
</evidence>
<keyword evidence="1 3" id="KW-0963">Cytoplasm</keyword>
<dbReference type="RefSeq" id="WP_121864269.1">
    <property type="nucleotide sequence ID" value="NZ_RDEX01000001.1"/>
</dbReference>
<evidence type="ECO:0000313" key="5">
    <source>
        <dbReference type="Proteomes" id="UP000277871"/>
    </source>
</evidence>
<keyword evidence="2 3" id="KW-0501">Molybdenum cofactor biosynthesis</keyword>
<feature type="active site" description="Cysteine persulfide intermediate" evidence="3">
    <location>
        <position position="117"/>
    </location>
</feature>
<dbReference type="HAMAP" id="MF_00187">
    <property type="entry name" value="FdhD"/>
    <property type="match status" value="1"/>
</dbReference>
<accession>A0A3L9L6F2</accession>
<reference evidence="4 5" key="1">
    <citation type="submission" date="2018-10" db="EMBL/GenBank/DDBJ databases">
        <title>Kocuria tytonicola, new bacteria from the preen glands of American barn owls (Tyto furcata).</title>
        <authorList>
            <person name="Braun M.S."/>
            <person name="Wang E."/>
            <person name="Zimmermann S."/>
            <person name="Boutin S."/>
            <person name="Wagner H."/>
            <person name="Wink M."/>
        </authorList>
    </citation>
    <scope>NUCLEOTIDE SEQUENCE [LARGE SCALE GENOMIC DNA]</scope>
    <source>
        <strain evidence="4 5">473</strain>
    </source>
</reference>
<organism evidence="4 5">
    <name type="scientific">Kocuria tytonicola</name>
    <dbReference type="NCBI Taxonomy" id="2055946"/>
    <lineage>
        <taxon>Bacteria</taxon>
        <taxon>Bacillati</taxon>
        <taxon>Actinomycetota</taxon>
        <taxon>Actinomycetes</taxon>
        <taxon>Micrococcales</taxon>
        <taxon>Micrococcaceae</taxon>
        <taxon>Kocuria</taxon>
    </lineage>
</organism>
<dbReference type="AlphaFoldDB" id="A0A3L9L6F2"/>
<evidence type="ECO:0000313" key="4">
    <source>
        <dbReference type="EMBL" id="RLY94390.1"/>
    </source>
</evidence>
<dbReference type="GO" id="GO:0016783">
    <property type="term" value="F:sulfurtransferase activity"/>
    <property type="evidence" value="ECO:0007669"/>
    <property type="project" value="InterPro"/>
</dbReference>
<gene>
    <name evidence="3 4" type="primary">fdhD</name>
    <name evidence="4" type="ORF">EAE32_04160</name>
</gene>
<dbReference type="Gene3D" id="3.40.140.10">
    <property type="entry name" value="Cytidine Deaminase, domain 2"/>
    <property type="match status" value="1"/>
</dbReference>
<dbReference type="GO" id="GO:0097163">
    <property type="term" value="F:sulfur carrier activity"/>
    <property type="evidence" value="ECO:0007669"/>
    <property type="project" value="UniProtKB-UniRule"/>
</dbReference>
<comment type="caution">
    <text evidence="4">The sequence shown here is derived from an EMBL/GenBank/DDBJ whole genome shotgun (WGS) entry which is preliminary data.</text>
</comment>
<dbReference type="InterPro" id="IPR016193">
    <property type="entry name" value="Cytidine_deaminase-like"/>
</dbReference>
<dbReference type="PANTHER" id="PTHR30592:SF1">
    <property type="entry name" value="SULFUR CARRIER PROTEIN FDHD"/>
    <property type="match status" value="1"/>
</dbReference>
<comment type="similarity">
    <text evidence="3">Belongs to the FdhD family.</text>
</comment>
<dbReference type="PIRSF" id="PIRSF015626">
    <property type="entry name" value="FdhD"/>
    <property type="match status" value="1"/>
</dbReference>
<keyword evidence="5" id="KW-1185">Reference proteome</keyword>
<proteinExistence type="inferred from homology"/>
<dbReference type="InterPro" id="IPR003786">
    <property type="entry name" value="FdhD"/>
</dbReference>
<name>A0A3L9L6F2_9MICC</name>
<dbReference type="GO" id="GO:0005737">
    <property type="term" value="C:cytoplasm"/>
    <property type="evidence" value="ECO:0007669"/>
    <property type="project" value="UniProtKB-SubCell"/>
</dbReference>
<comment type="subcellular location">
    <subcellularLocation>
        <location evidence="3">Cytoplasm</location>
    </subcellularLocation>
</comment>
<dbReference type="Pfam" id="PF02634">
    <property type="entry name" value="FdhD-NarQ"/>
    <property type="match status" value="1"/>
</dbReference>